<keyword evidence="1" id="KW-0677">Repeat</keyword>
<evidence type="ECO:0008006" key="7">
    <source>
        <dbReference type="Google" id="ProtNLM"/>
    </source>
</evidence>
<feature type="repeat" description="TPR" evidence="4">
    <location>
        <begin position="203"/>
        <end position="236"/>
    </location>
</feature>
<dbReference type="PANTHER" id="PTHR44186:SF1">
    <property type="entry name" value="BARDET-BIEDL SYNDROME 4 PROTEIN"/>
    <property type="match status" value="1"/>
</dbReference>
<comment type="caution">
    <text evidence="5">The sequence shown here is derived from an EMBL/GenBank/DDBJ whole genome shotgun (WGS) entry which is preliminary data.</text>
</comment>
<feature type="repeat" description="TPR" evidence="4">
    <location>
        <begin position="67"/>
        <end position="100"/>
    </location>
</feature>
<organism evidence="5 6">
    <name type="scientific">Ignelater luminosus</name>
    <name type="common">Cucubano</name>
    <name type="synonym">Pyrophorus luminosus</name>
    <dbReference type="NCBI Taxonomy" id="2038154"/>
    <lineage>
        <taxon>Eukaryota</taxon>
        <taxon>Metazoa</taxon>
        <taxon>Ecdysozoa</taxon>
        <taxon>Arthropoda</taxon>
        <taxon>Hexapoda</taxon>
        <taxon>Insecta</taxon>
        <taxon>Pterygota</taxon>
        <taxon>Neoptera</taxon>
        <taxon>Endopterygota</taxon>
        <taxon>Coleoptera</taxon>
        <taxon>Polyphaga</taxon>
        <taxon>Elateriformia</taxon>
        <taxon>Elateroidea</taxon>
        <taxon>Elateridae</taxon>
        <taxon>Agrypninae</taxon>
        <taxon>Pyrophorini</taxon>
        <taxon>Ignelater</taxon>
    </lineage>
</organism>
<dbReference type="InterPro" id="IPR011990">
    <property type="entry name" value="TPR-like_helical_dom_sf"/>
</dbReference>
<accession>A0A8K0DFA4</accession>
<protein>
    <recommendedName>
        <fullName evidence="7">Bardet-Biedl syndrome 4</fullName>
    </recommendedName>
</protein>
<comment type="similarity">
    <text evidence="3">Belongs to the BBS4 family.</text>
</comment>
<evidence type="ECO:0000256" key="1">
    <source>
        <dbReference type="ARBA" id="ARBA00022737"/>
    </source>
</evidence>
<dbReference type="Pfam" id="PF13174">
    <property type="entry name" value="TPR_6"/>
    <property type="match status" value="1"/>
</dbReference>
<evidence type="ECO:0000313" key="5">
    <source>
        <dbReference type="EMBL" id="KAF2902241.1"/>
    </source>
</evidence>
<dbReference type="GO" id="GO:0036064">
    <property type="term" value="C:ciliary basal body"/>
    <property type="evidence" value="ECO:0007669"/>
    <property type="project" value="TreeGrafter"/>
</dbReference>
<keyword evidence="2 4" id="KW-0802">TPR repeat</keyword>
<reference evidence="5" key="1">
    <citation type="submission" date="2019-08" db="EMBL/GenBank/DDBJ databases">
        <title>The genome of the North American firefly Photinus pyralis.</title>
        <authorList>
            <consortium name="Photinus pyralis genome working group"/>
            <person name="Fallon T.R."/>
            <person name="Sander Lower S.E."/>
            <person name="Weng J.-K."/>
        </authorList>
    </citation>
    <scope>NUCLEOTIDE SEQUENCE</scope>
    <source>
        <strain evidence="5">TRF0915ILg1</strain>
        <tissue evidence="5">Whole body</tissue>
    </source>
</reference>
<feature type="non-terminal residue" evidence="5">
    <location>
        <position position="289"/>
    </location>
</feature>
<dbReference type="Gene3D" id="1.25.40.10">
    <property type="entry name" value="Tetratricopeptide repeat domain"/>
    <property type="match status" value="2"/>
</dbReference>
<gene>
    <name evidence="5" type="ORF">ILUMI_03958</name>
</gene>
<proteinExistence type="inferred from homology"/>
<dbReference type="SMART" id="SM00028">
    <property type="entry name" value="TPR"/>
    <property type="match status" value="6"/>
</dbReference>
<dbReference type="GO" id="GO:0061512">
    <property type="term" value="P:protein localization to cilium"/>
    <property type="evidence" value="ECO:0007669"/>
    <property type="project" value="TreeGrafter"/>
</dbReference>
<evidence type="ECO:0000313" key="6">
    <source>
        <dbReference type="Proteomes" id="UP000801492"/>
    </source>
</evidence>
<dbReference type="PROSITE" id="PS50005">
    <property type="entry name" value="TPR"/>
    <property type="match status" value="3"/>
</dbReference>
<evidence type="ECO:0000256" key="4">
    <source>
        <dbReference type="PROSITE-ProRule" id="PRU00339"/>
    </source>
</evidence>
<dbReference type="GO" id="GO:0060271">
    <property type="term" value="P:cilium assembly"/>
    <property type="evidence" value="ECO:0007669"/>
    <property type="project" value="TreeGrafter"/>
</dbReference>
<feature type="repeat" description="TPR" evidence="4">
    <location>
        <begin position="237"/>
        <end position="270"/>
    </location>
</feature>
<name>A0A8K0DFA4_IGNLU</name>
<dbReference type="Pfam" id="PF13432">
    <property type="entry name" value="TPR_16"/>
    <property type="match status" value="1"/>
</dbReference>
<keyword evidence="6" id="KW-1185">Reference proteome</keyword>
<dbReference type="PANTHER" id="PTHR44186">
    <property type="match status" value="1"/>
</dbReference>
<dbReference type="EMBL" id="VTPC01001359">
    <property type="protein sequence ID" value="KAF2902241.1"/>
    <property type="molecule type" value="Genomic_DNA"/>
</dbReference>
<dbReference type="SUPFAM" id="SSF48452">
    <property type="entry name" value="TPR-like"/>
    <property type="match status" value="1"/>
</dbReference>
<dbReference type="Pfam" id="PF13181">
    <property type="entry name" value="TPR_8"/>
    <property type="match status" value="1"/>
</dbReference>
<sequence length="289" mass="32141">MSLVANGKQDVKPSSVGKNSRMATALFEPDALEKLNWLIHLYHVRGEIVKCKELIKNEINKSGGKHEYAYFKQGIILREEGKIQEALESFQICHKLNSDNTDNIKEVAKCLFLLKRYRLSLEAYLEAEKNSHKPDWEIYHNIGQCLMCLGEVGKAKEYAKRAVQLGKQESSYALLIKILVGEGDFQSAVAVCTAALDSCPDSTTMLTESGLLHLKLGQTQQAFENLSSALALDPSCSQALLGVGCITQAHEEYDVALSKYKVAVQINPDSVALWNNIGMCFYSKQKYVA</sequence>
<dbReference type="OrthoDB" id="309339at2759"/>
<dbReference type="InterPro" id="IPR019734">
    <property type="entry name" value="TPR_rpt"/>
</dbReference>
<dbReference type="Proteomes" id="UP000801492">
    <property type="component" value="Unassembled WGS sequence"/>
</dbReference>
<evidence type="ECO:0000256" key="2">
    <source>
        <dbReference type="ARBA" id="ARBA00022803"/>
    </source>
</evidence>
<dbReference type="AlphaFoldDB" id="A0A8K0DFA4"/>
<evidence type="ECO:0000256" key="3">
    <source>
        <dbReference type="ARBA" id="ARBA00023778"/>
    </source>
</evidence>